<sequence>MTGAPVDDDRYWFRVLGEPGGDEPWGWRVNGHHLAVHVVVAQGRASVTPHFIGAEPAELPSGRRLLGPEEDIARDLLAGLDPGRRRVAVFSATPPDDILTRADPVADPRLLPEGLRYGDMTQPQQGVLRLLVRRYLDRAPAGYADQCWAETVEAGLDRISFAWAGGAERGARHYYCVSAPHFLIEYDNTQDEGNHAHSVWRHLRDDFGADLLRLHYGTRHATWPG</sequence>
<gene>
    <name evidence="1" type="ORF">Aau02nite_22870</name>
</gene>
<comment type="caution">
    <text evidence="1">The sequence shown here is derived from an EMBL/GenBank/DDBJ whole genome shotgun (WGS) entry which is preliminary data.</text>
</comment>
<dbReference type="Proteomes" id="UP000681340">
    <property type="component" value="Unassembled WGS sequence"/>
</dbReference>
<evidence type="ECO:0000313" key="1">
    <source>
        <dbReference type="EMBL" id="GIM66385.1"/>
    </source>
</evidence>
<dbReference type="AlphaFoldDB" id="A0A919VK97"/>
<dbReference type="PANTHER" id="PTHR37489">
    <property type="entry name" value="DUF3500 DOMAIN-CONTAINING PROTEIN"/>
    <property type="match status" value="1"/>
</dbReference>
<organism evidence="1 2">
    <name type="scientific">Actinoplanes auranticolor</name>
    <dbReference type="NCBI Taxonomy" id="47988"/>
    <lineage>
        <taxon>Bacteria</taxon>
        <taxon>Bacillati</taxon>
        <taxon>Actinomycetota</taxon>
        <taxon>Actinomycetes</taxon>
        <taxon>Micromonosporales</taxon>
        <taxon>Micromonosporaceae</taxon>
        <taxon>Actinoplanes</taxon>
    </lineage>
</organism>
<evidence type="ECO:0008006" key="3">
    <source>
        <dbReference type="Google" id="ProtNLM"/>
    </source>
</evidence>
<evidence type="ECO:0000313" key="2">
    <source>
        <dbReference type="Proteomes" id="UP000681340"/>
    </source>
</evidence>
<keyword evidence="2" id="KW-1185">Reference proteome</keyword>
<dbReference type="InterPro" id="IPR021889">
    <property type="entry name" value="DUF3500"/>
</dbReference>
<dbReference type="PANTHER" id="PTHR37489:SF1">
    <property type="entry name" value="DUF3500 DOMAIN-CONTAINING PROTEIN"/>
    <property type="match status" value="1"/>
</dbReference>
<dbReference type="Pfam" id="PF12006">
    <property type="entry name" value="DUF3500"/>
    <property type="match status" value="1"/>
</dbReference>
<protein>
    <recommendedName>
        <fullName evidence="3">DUF3500 domain-containing protein</fullName>
    </recommendedName>
</protein>
<name>A0A919VK97_9ACTN</name>
<accession>A0A919VK97</accession>
<proteinExistence type="predicted"/>
<dbReference type="EMBL" id="BOQL01000018">
    <property type="protein sequence ID" value="GIM66385.1"/>
    <property type="molecule type" value="Genomic_DNA"/>
</dbReference>
<reference evidence="1" key="1">
    <citation type="submission" date="2021-03" db="EMBL/GenBank/DDBJ databases">
        <title>Whole genome shotgun sequence of Actinoplanes auranticolor NBRC 12245.</title>
        <authorList>
            <person name="Komaki H."/>
            <person name="Tamura T."/>
        </authorList>
    </citation>
    <scope>NUCLEOTIDE SEQUENCE</scope>
    <source>
        <strain evidence="1">NBRC 12245</strain>
    </source>
</reference>